<organism evidence="2 3">
    <name type="scientific">Salinivibrio kushneri</name>
    <dbReference type="NCBI Taxonomy" id="1908198"/>
    <lineage>
        <taxon>Bacteria</taxon>
        <taxon>Pseudomonadati</taxon>
        <taxon>Pseudomonadota</taxon>
        <taxon>Gammaproteobacteria</taxon>
        <taxon>Vibrionales</taxon>
        <taxon>Vibrionaceae</taxon>
        <taxon>Salinivibrio</taxon>
    </lineage>
</organism>
<evidence type="ECO:0000313" key="3">
    <source>
        <dbReference type="Proteomes" id="UP000189021"/>
    </source>
</evidence>
<dbReference type="InterPro" id="IPR031571">
    <property type="entry name" value="RcpC_dom"/>
</dbReference>
<gene>
    <name evidence="2" type="ORF">BZG00_11910</name>
</gene>
<dbReference type="NCBIfam" id="TIGR03177">
    <property type="entry name" value="pilus_cpaB"/>
    <property type="match status" value="1"/>
</dbReference>
<evidence type="ECO:0000313" key="2">
    <source>
        <dbReference type="EMBL" id="OOE38888.1"/>
    </source>
</evidence>
<proteinExistence type="predicted"/>
<dbReference type="InterPro" id="IPR017592">
    <property type="entry name" value="Pilus_assmbl_Flp-typ_CpaB"/>
</dbReference>
<dbReference type="Pfam" id="PF16976">
    <property type="entry name" value="RcpC"/>
    <property type="match status" value="1"/>
</dbReference>
<dbReference type="AlphaFoldDB" id="A0AB36JVD2"/>
<sequence>MNSKLLSILALAAISIGLYGLLQSDEPETSSQEKASAPSPEVTYKVISLKAPVNRGDSITRSKLIIETWPENKANQMGIDSDMALPESGDSPLIAREALVAGDILYPDKIVSPESPDYLDYVTRADRIPFPIKVSPTAVVGGAVRAGTLVDIMALASTDQNLANETTVRSFRGVSLSPVLIGVKVLKVDQQQQEATRTEPASTETTLILELTRKQVATMTIAKRIAQLEVHKSFGKTPEQDMSANAGDVLEDYRAIKEFRADSAVIK</sequence>
<name>A0AB36JVD2_9GAMM</name>
<protein>
    <submittedName>
        <fullName evidence="2">Flp pilus assembly protein CpaB</fullName>
    </submittedName>
</protein>
<reference evidence="2 3" key="1">
    <citation type="journal article" date="2017" name="Genome Announc.">
        <title>Draft Genome Sequences of Salinivibrio proteolyticus, Salinivibrio sharmensis, Salinivibrio siamensis, Salinivibrio costicola subsp. alcaliphilus, Salinivibrio costicola subsp. vallismortis, and 29 New Isolates Belonging to the Genus Salinivibrio.</title>
        <authorList>
            <person name="Lopez-Hermoso C."/>
            <person name="de la Haba R.R."/>
            <person name="Sanchez-Porro C."/>
            <person name="Bayliss S.C."/>
            <person name="Feil E.J."/>
            <person name="Ventosa A."/>
        </authorList>
    </citation>
    <scope>NUCLEOTIDE SEQUENCE [LARGE SCALE GENOMIC DNA]</scope>
    <source>
        <strain evidence="2 3">AL184</strain>
    </source>
</reference>
<keyword evidence="3" id="KW-1185">Reference proteome</keyword>
<accession>A0AB36JVD2</accession>
<dbReference type="EMBL" id="MUEK01000012">
    <property type="protein sequence ID" value="OOE38888.1"/>
    <property type="molecule type" value="Genomic_DNA"/>
</dbReference>
<feature type="domain" description="Flp pilus assembly protein RcpC/CpaB" evidence="1">
    <location>
        <begin position="119"/>
        <end position="229"/>
    </location>
</feature>
<dbReference type="RefSeq" id="WP_069362140.1">
    <property type="nucleotide sequence ID" value="NZ_CP040021.1"/>
</dbReference>
<comment type="caution">
    <text evidence="2">The sequence shown here is derived from an EMBL/GenBank/DDBJ whole genome shotgun (WGS) entry which is preliminary data.</text>
</comment>
<dbReference type="Proteomes" id="UP000189021">
    <property type="component" value="Unassembled WGS sequence"/>
</dbReference>
<evidence type="ECO:0000259" key="1">
    <source>
        <dbReference type="Pfam" id="PF16976"/>
    </source>
</evidence>